<dbReference type="InterPro" id="IPR050407">
    <property type="entry name" value="Geranylgeranyl_reductase"/>
</dbReference>
<protein>
    <submittedName>
        <fullName evidence="5">FAD-dependent oxidoreductase</fullName>
    </submittedName>
</protein>
<evidence type="ECO:0000313" key="6">
    <source>
        <dbReference type="Proteomes" id="UP000326780"/>
    </source>
</evidence>
<dbReference type="AlphaFoldDB" id="A0A5Q0M871"/>
<dbReference type="Proteomes" id="UP000326780">
    <property type="component" value="Chromosome"/>
</dbReference>
<gene>
    <name evidence="5" type="ORF">GFK26_22400</name>
</gene>
<dbReference type="PRINTS" id="PR00420">
    <property type="entry name" value="RNGMNOXGNASE"/>
</dbReference>
<dbReference type="GO" id="GO:0016491">
    <property type="term" value="F:oxidoreductase activity"/>
    <property type="evidence" value="ECO:0007669"/>
    <property type="project" value="UniProtKB-KW"/>
</dbReference>
<reference evidence="5 6" key="1">
    <citation type="submission" date="2019-10" db="EMBL/GenBank/DDBJ databases">
        <title>Complete genome sequence of Variovorax paradoxus 5C-2.</title>
        <authorList>
            <person name="Gogoleva N.E."/>
            <person name="Balkin A.S."/>
        </authorList>
    </citation>
    <scope>NUCLEOTIDE SEQUENCE [LARGE SCALE GENOMIC DNA]</scope>
    <source>
        <strain evidence="5 6">5C-2</strain>
    </source>
</reference>
<dbReference type="Pfam" id="PF01266">
    <property type="entry name" value="DAO"/>
    <property type="match status" value="1"/>
</dbReference>
<dbReference type="InterPro" id="IPR036188">
    <property type="entry name" value="FAD/NAD-bd_sf"/>
</dbReference>
<evidence type="ECO:0000259" key="3">
    <source>
        <dbReference type="Pfam" id="PF01266"/>
    </source>
</evidence>
<organism evidence="5 6">
    <name type="scientific">Variovorax paradoxus</name>
    <dbReference type="NCBI Taxonomy" id="34073"/>
    <lineage>
        <taxon>Bacteria</taxon>
        <taxon>Pseudomonadati</taxon>
        <taxon>Pseudomonadota</taxon>
        <taxon>Betaproteobacteria</taxon>
        <taxon>Burkholderiales</taxon>
        <taxon>Comamonadaceae</taxon>
        <taxon>Variovorax</taxon>
    </lineage>
</organism>
<proteinExistence type="predicted"/>
<evidence type="ECO:0000313" key="5">
    <source>
        <dbReference type="EMBL" id="QFZ85318.1"/>
    </source>
</evidence>
<keyword evidence="2" id="KW-0732">Signal</keyword>
<dbReference type="PANTHER" id="PTHR42685">
    <property type="entry name" value="GERANYLGERANYL DIPHOSPHATE REDUCTASE"/>
    <property type="match status" value="1"/>
</dbReference>
<dbReference type="GO" id="GO:0071949">
    <property type="term" value="F:FAD binding"/>
    <property type="evidence" value="ECO:0007669"/>
    <property type="project" value="InterPro"/>
</dbReference>
<dbReference type="PANTHER" id="PTHR42685:SF18">
    <property type="entry name" value="DIGERANYLGERANYLGLYCEROPHOSPHOLIPID REDUCTASE"/>
    <property type="match status" value="1"/>
</dbReference>
<dbReference type="Gene3D" id="3.50.50.60">
    <property type="entry name" value="FAD/NAD(P)-binding domain"/>
    <property type="match status" value="1"/>
</dbReference>
<dbReference type="SUPFAM" id="SSF51905">
    <property type="entry name" value="FAD/NAD(P)-binding domain"/>
    <property type="match status" value="1"/>
</dbReference>
<feature type="signal peptide" evidence="2">
    <location>
        <begin position="1"/>
        <end position="21"/>
    </location>
</feature>
<dbReference type="InterPro" id="IPR002938">
    <property type="entry name" value="FAD-bd"/>
</dbReference>
<dbReference type="EMBL" id="CP045644">
    <property type="protein sequence ID" value="QFZ85318.1"/>
    <property type="molecule type" value="Genomic_DNA"/>
</dbReference>
<dbReference type="Pfam" id="PF01494">
    <property type="entry name" value="FAD_binding_3"/>
    <property type="match status" value="1"/>
</dbReference>
<accession>A0A5Q0M871</accession>
<name>A0A5Q0M871_VARPD</name>
<keyword evidence="1" id="KW-0560">Oxidoreductase</keyword>
<sequence>MHAASSCLLSPLTPASSSSSAAPCPAPAFVTDPGLACTQVDLLVIGASFAGLACARAAAKAGLSVMVLEKKAAAGAKLHTTGIIVKDAVDSVPWLAEVPPALVRRIEGVRLYAPDMHHVDLHAPGYWFWATDAPALLDWMVDSTRACGVEVRLGTLFEQALWVNGRWEVPVAQGPCIRATYLVGADGPHSRVAKALGLSRNTRFLYGVEHEYQGARMAPDLLHCFIDKQLAPGYIGWALDGVGVSQIGLARRMGHHDTGALRLDPLLRKIAPVVSPGDAPPVAVRAGMIPCGGVLPVVARERALLVGDAAGMVSPVTAGGIHTALQHGERAGEAVARFVRGEVDDPATWFVRGYPRFLMKRTLRWAFDHFQSDWMFNRLLGTAPMRRAAELVYFHRKGRGALAR</sequence>
<feature type="domain" description="FAD dependent oxidoreductase" evidence="3">
    <location>
        <begin position="41"/>
        <end position="94"/>
    </location>
</feature>
<dbReference type="InterPro" id="IPR006076">
    <property type="entry name" value="FAD-dep_OxRdtase"/>
</dbReference>
<evidence type="ECO:0000259" key="4">
    <source>
        <dbReference type="Pfam" id="PF01494"/>
    </source>
</evidence>
<feature type="chain" id="PRO_5024910585" evidence="2">
    <location>
        <begin position="22"/>
        <end position="404"/>
    </location>
</feature>
<evidence type="ECO:0000256" key="2">
    <source>
        <dbReference type="SAM" id="SignalP"/>
    </source>
</evidence>
<evidence type="ECO:0000256" key="1">
    <source>
        <dbReference type="ARBA" id="ARBA00023002"/>
    </source>
</evidence>
<feature type="domain" description="FAD-binding" evidence="4">
    <location>
        <begin position="139"/>
        <end position="201"/>
    </location>
</feature>